<dbReference type="EMBL" id="ML996565">
    <property type="protein sequence ID" value="KAF2763338.1"/>
    <property type="molecule type" value="Genomic_DNA"/>
</dbReference>
<proteinExistence type="predicted"/>
<organism evidence="3 4">
    <name type="scientific">Pseudovirgaria hyperparasitica</name>
    <dbReference type="NCBI Taxonomy" id="470096"/>
    <lineage>
        <taxon>Eukaryota</taxon>
        <taxon>Fungi</taxon>
        <taxon>Dikarya</taxon>
        <taxon>Ascomycota</taxon>
        <taxon>Pezizomycotina</taxon>
        <taxon>Dothideomycetes</taxon>
        <taxon>Dothideomycetes incertae sedis</taxon>
        <taxon>Acrospermales</taxon>
        <taxon>Acrospermaceae</taxon>
        <taxon>Pseudovirgaria</taxon>
    </lineage>
</organism>
<dbReference type="InterPro" id="IPR036047">
    <property type="entry name" value="F-box-like_dom_sf"/>
</dbReference>
<reference evidence="3" key="1">
    <citation type="journal article" date="2020" name="Stud. Mycol.">
        <title>101 Dothideomycetes genomes: a test case for predicting lifestyles and emergence of pathogens.</title>
        <authorList>
            <person name="Haridas S."/>
            <person name="Albert R."/>
            <person name="Binder M."/>
            <person name="Bloem J."/>
            <person name="Labutti K."/>
            <person name="Salamov A."/>
            <person name="Andreopoulos B."/>
            <person name="Baker S."/>
            <person name="Barry K."/>
            <person name="Bills G."/>
            <person name="Bluhm B."/>
            <person name="Cannon C."/>
            <person name="Castanera R."/>
            <person name="Culley D."/>
            <person name="Daum C."/>
            <person name="Ezra D."/>
            <person name="Gonzalez J."/>
            <person name="Henrissat B."/>
            <person name="Kuo A."/>
            <person name="Liang C."/>
            <person name="Lipzen A."/>
            <person name="Lutzoni F."/>
            <person name="Magnuson J."/>
            <person name="Mondo S."/>
            <person name="Nolan M."/>
            <person name="Ohm R."/>
            <person name="Pangilinan J."/>
            <person name="Park H.-J."/>
            <person name="Ramirez L."/>
            <person name="Alfaro M."/>
            <person name="Sun H."/>
            <person name="Tritt A."/>
            <person name="Yoshinaga Y."/>
            <person name="Zwiers L.-H."/>
            <person name="Turgeon B."/>
            <person name="Goodwin S."/>
            <person name="Spatafora J."/>
            <person name="Crous P."/>
            <person name="Grigoriev I."/>
        </authorList>
    </citation>
    <scope>NUCLEOTIDE SEQUENCE</scope>
    <source>
        <strain evidence="3">CBS 121739</strain>
    </source>
</reference>
<protein>
    <recommendedName>
        <fullName evidence="2">F-box domain-containing protein</fullName>
    </recommendedName>
</protein>
<gene>
    <name evidence="3" type="ORF">EJ05DRAFT_472243</name>
</gene>
<accession>A0A6A6WMF8</accession>
<dbReference type="RefSeq" id="XP_033605789.1">
    <property type="nucleotide sequence ID" value="XM_033743145.1"/>
</dbReference>
<evidence type="ECO:0000313" key="4">
    <source>
        <dbReference type="Proteomes" id="UP000799437"/>
    </source>
</evidence>
<dbReference type="Pfam" id="PF12937">
    <property type="entry name" value="F-box-like"/>
    <property type="match status" value="1"/>
</dbReference>
<evidence type="ECO:0000256" key="1">
    <source>
        <dbReference type="SAM" id="MobiDB-lite"/>
    </source>
</evidence>
<dbReference type="OrthoDB" id="3927840at2759"/>
<dbReference type="InterPro" id="IPR001810">
    <property type="entry name" value="F-box_dom"/>
</dbReference>
<feature type="compositionally biased region" description="Acidic residues" evidence="1">
    <location>
        <begin position="271"/>
        <end position="282"/>
    </location>
</feature>
<sequence>MSLLTDLPAELCLRILSYLRHDELTQLIRINKPFHRLVEPLLWTHIELHPPRWHQLYDIKQPAPDIAPEERPYHHCLPEDEKDHLFRLNNRYATKSFVFFLLLGRLFRTDRNRLNELCCQVRSLCSPIDPIEWRDSYISDTSSQADLEDANQVASLKDLPDLWNFFPYFTRLDRLELATYGREPRSFHAFNDMPPLAGLRNVTLIGYVPAYFAQYILRSGTSIERLTLGLLDTPIGSTLYTPIKNPASGWKKRNEPSEEEESDKEIRWYTEDDDSDSDEDLDGEAVAPRPLLWIPKAIPPLENLSYLHLLAPSESVSPDQWRDIVWSKARETACFDEWVRLLLAAHQSIKNLVIEQRPAEYDRDDTLASSSEYMKNKDVQSEIRLITALRNLEGVTFPTLKTVDFYGFKAYENLAVREPALNLRINGLQANYHLGTICKFNIEYGETDEDGDGMGADYYEDDQYDSW</sequence>
<dbReference type="Proteomes" id="UP000799437">
    <property type="component" value="Unassembled WGS sequence"/>
</dbReference>
<dbReference type="Gene3D" id="1.20.1280.50">
    <property type="match status" value="1"/>
</dbReference>
<dbReference type="AlphaFoldDB" id="A0A6A6WMF8"/>
<feature type="region of interest" description="Disordered" evidence="1">
    <location>
        <begin position="247"/>
        <end position="282"/>
    </location>
</feature>
<feature type="domain" description="F-box" evidence="2">
    <location>
        <begin position="1"/>
        <end position="46"/>
    </location>
</feature>
<name>A0A6A6WMF8_9PEZI</name>
<dbReference type="PROSITE" id="PS50181">
    <property type="entry name" value="FBOX"/>
    <property type="match status" value="1"/>
</dbReference>
<evidence type="ECO:0000259" key="2">
    <source>
        <dbReference type="PROSITE" id="PS50181"/>
    </source>
</evidence>
<dbReference type="GeneID" id="54484199"/>
<keyword evidence="4" id="KW-1185">Reference proteome</keyword>
<evidence type="ECO:0000313" key="3">
    <source>
        <dbReference type="EMBL" id="KAF2763338.1"/>
    </source>
</evidence>
<dbReference type="SUPFAM" id="SSF81383">
    <property type="entry name" value="F-box domain"/>
    <property type="match status" value="1"/>
</dbReference>